<proteinExistence type="inferred from homology"/>
<organism evidence="5 6">
    <name type="scientific">Halogeometricum borinquense</name>
    <dbReference type="NCBI Taxonomy" id="60847"/>
    <lineage>
        <taxon>Archaea</taxon>
        <taxon>Methanobacteriati</taxon>
        <taxon>Methanobacteriota</taxon>
        <taxon>Stenosarchaea group</taxon>
        <taxon>Halobacteria</taxon>
        <taxon>Halobacteriales</taxon>
        <taxon>Haloferacaceae</taxon>
        <taxon>Halogeometricum</taxon>
    </lineage>
</organism>
<dbReference type="GO" id="GO:0006272">
    <property type="term" value="P:leading strand elongation"/>
    <property type="evidence" value="ECO:0007669"/>
    <property type="project" value="TreeGrafter"/>
</dbReference>
<gene>
    <name evidence="3" type="primary">pcn</name>
    <name evidence="5" type="ORF">ELS19_17475</name>
</gene>
<protein>
    <recommendedName>
        <fullName evidence="3">DNA polymerase sliding clamp</fullName>
    </recommendedName>
    <alternativeName>
        <fullName evidence="3">Proliferating cell nuclear antigen homolog</fullName>
        <shortName evidence="3">PCNA</shortName>
    </alternativeName>
</protein>
<keyword evidence="2 3" id="KW-0238">DNA-binding</keyword>
<comment type="caution">
    <text evidence="5">The sequence shown here is derived from an EMBL/GenBank/DDBJ whole genome shotgun (WGS) entry which is preliminary data.</text>
</comment>
<dbReference type="GO" id="GO:0006275">
    <property type="term" value="P:regulation of DNA replication"/>
    <property type="evidence" value="ECO:0007669"/>
    <property type="project" value="UniProtKB-UniRule"/>
</dbReference>
<dbReference type="InterPro" id="IPR000730">
    <property type="entry name" value="Pr_cel_nuc_antig"/>
</dbReference>
<comment type="similarity">
    <text evidence="3">Belongs to the PCNA family.</text>
</comment>
<dbReference type="Pfam" id="PF00705">
    <property type="entry name" value="PCNA_N"/>
    <property type="match status" value="1"/>
</dbReference>
<dbReference type="PANTHER" id="PTHR11352">
    <property type="entry name" value="PROLIFERATING CELL NUCLEAR ANTIGEN"/>
    <property type="match status" value="1"/>
</dbReference>
<dbReference type="SUPFAM" id="SSF55979">
    <property type="entry name" value="DNA clamp"/>
    <property type="match status" value="2"/>
</dbReference>
<evidence type="ECO:0000259" key="4">
    <source>
        <dbReference type="Pfam" id="PF00705"/>
    </source>
</evidence>
<dbReference type="GO" id="GO:0003677">
    <property type="term" value="F:DNA binding"/>
    <property type="evidence" value="ECO:0007669"/>
    <property type="project" value="UniProtKB-UniRule"/>
</dbReference>
<dbReference type="PANTHER" id="PTHR11352:SF0">
    <property type="entry name" value="PROLIFERATING CELL NUCLEAR ANTIGEN"/>
    <property type="match status" value="1"/>
</dbReference>
<dbReference type="RefSeq" id="WP_129786226.1">
    <property type="nucleotide sequence ID" value="NZ_RZHH01000003.1"/>
</dbReference>
<comment type="function">
    <text evidence="3">Sliding clamp subunit that acts as a moving platform for DNA processing. Responsible for tethering the catalytic subunit of DNA polymerase and other proteins to DNA during high-speed replication.</text>
</comment>
<dbReference type="Gene3D" id="3.70.10.10">
    <property type="match status" value="1"/>
</dbReference>
<feature type="domain" description="Proliferating cell nuclear antigen PCNA N-terminal" evidence="4">
    <location>
        <begin position="10"/>
        <end position="94"/>
    </location>
</feature>
<dbReference type="Proteomes" id="UP000294028">
    <property type="component" value="Unassembled WGS sequence"/>
</dbReference>
<dbReference type="NCBIfam" id="NF002222">
    <property type="entry name" value="PRK01115.1-5"/>
    <property type="match status" value="1"/>
</dbReference>
<reference evidence="5 6" key="1">
    <citation type="submission" date="2018-12" db="EMBL/GenBank/DDBJ databases">
        <title>Genome analysis provides insights into bioremediation potentialities of Halogeometricum borinquense strain N11.</title>
        <authorList>
            <person name="Najjari A."/>
            <person name="Youssef N."/>
            <person name="Fhoula I."/>
            <person name="Ben Dhia O."/>
            <person name="Mahjoubi M."/>
            <person name="Ouzari H.I."/>
            <person name="Cherif A."/>
        </authorList>
    </citation>
    <scope>NUCLEOTIDE SEQUENCE [LARGE SCALE GENOMIC DNA]</scope>
    <source>
        <strain evidence="5 6">N11</strain>
    </source>
</reference>
<dbReference type="InterPro" id="IPR022648">
    <property type="entry name" value="Pr_cel_nuc_antig_N"/>
</dbReference>
<dbReference type="CDD" id="cd00577">
    <property type="entry name" value="PCNA"/>
    <property type="match status" value="1"/>
</dbReference>
<evidence type="ECO:0000256" key="1">
    <source>
        <dbReference type="ARBA" id="ARBA00022705"/>
    </source>
</evidence>
<evidence type="ECO:0000313" key="5">
    <source>
        <dbReference type="EMBL" id="RYJ08342.1"/>
    </source>
</evidence>
<accession>A0A482T2P3</accession>
<name>A0A482T2P3_9EURY</name>
<evidence type="ECO:0000256" key="3">
    <source>
        <dbReference type="HAMAP-Rule" id="MF_00317"/>
    </source>
</evidence>
<dbReference type="GO" id="GO:0030337">
    <property type="term" value="F:DNA polymerase processivity factor activity"/>
    <property type="evidence" value="ECO:0007669"/>
    <property type="project" value="UniProtKB-UniRule"/>
</dbReference>
<dbReference type="EMBL" id="RZHH01000003">
    <property type="protein sequence ID" value="RYJ08342.1"/>
    <property type="molecule type" value="Genomic_DNA"/>
</dbReference>
<dbReference type="HAMAP" id="MF_00317">
    <property type="entry name" value="DNApol_clamp_arch"/>
    <property type="match status" value="1"/>
</dbReference>
<evidence type="ECO:0000256" key="2">
    <source>
        <dbReference type="ARBA" id="ARBA00023125"/>
    </source>
</evidence>
<dbReference type="InterPro" id="IPR046938">
    <property type="entry name" value="DNA_clamp_sf"/>
</dbReference>
<dbReference type="AlphaFoldDB" id="A0A482T2P3"/>
<comment type="subunit">
    <text evidence="3">Homotrimer. The subunits circularize to form a toroid; DNA passes through its center. Replication factor C (RFC) is required to load the toroid on the DNA.</text>
</comment>
<evidence type="ECO:0000313" key="6">
    <source>
        <dbReference type="Proteomes" id="UP000294028"/>
    </source>
</evidence>
<sequence length="246" mass="27346">MNVIVEYSRLQTFLNVAMAVVHECRLRCTEDHLRITATDPAQVAQVETTLASDGCESFETDGEVLGINLEKLDDALGFASTGDLVLLELNTETRKLEIEYDGFGYDLGLIDPESIRREPDIAEVDFPARIRVYGHRLERGIKGCDLASDHTRFEADAESGEFRATAEGDTDDVSIRMDSEDLQTDIPEAVSSLFSIGYLTELVDPIENDTEVVVKVGDEFPLTWFYELSEGNVAVTNFLAPRIART</sequence>
<keyword evidence="1 3" id="KW-0235">DNA replication</keyword>